<name>A0A1V4K6V6_PATFA</name>
<accession>A0A1V4K6V6</accession>
<keyword evidence="2" id="KW-1185">Reference proteome</keyword>
<dbReference type="Proteomes" id="UP000190648">
    <property type="component" value="Unassembled WGS sequence"/>
</dbReference>
<evidence type="ECO:0000313" key="1">
    <source>
        <dbReference type="EMBL" id="OPJ80186.1"/>
    </source>
</evidence>
<sequence length="190" mass="21200">MLDDACSTQLIISTASGKEKEMVIDDIKDLIIELDQEKANDNIKEIHSPHFEFDHLISSEQQTPGNVFKKDVTKLLSLVQKGKPFTADPDTVSKLKEGALCYILQPLHLGMALHRAAEGEVPPTLPQSVQDPDAARVLAGWHFYRHCEMCKLPMSDLGTTKNFHELRSMPAGLTQEVCVVTQTFLLCMIK</sequence>
<gene>
    <name evidence="1" type="ORF">AV530_002568</name>
</gene>
<evidence type="ECO:0000313" key="2">
    <source>
        <dbReference type="Proteomes" id="UP000190648"/>
    </source>
</evidence>
<proteinExistence type="predicted"/>
<comment type="caution">
    <text evidence="1">The sequence shown here is derived from an EMBL/GenBank/DDBJ whole genome shotgun (WGS) entry which is preliminary data.</text>
</comment>
<protein>
    <submittedName>
        <fullName evidence="1">Uncharacterized protein</fullName>
    </submittedName>
</protein>
<organism evidence="1 2">
    <name type="scientific">Patagioenas fasciata monilis</name>
    <dbReference type="NCBI Taxonomy" id="372326"/>
    <lineage>
        <taxon>Eukaryota</taxon>
        <taxon>Metazoa</taxon>
        <taxon>Chordata</taxon>
        <taxon>Craniata</taxon>
        <taxon>Vertebrata</taxon>
        <taxon>Euteleostomi</taxon>
        <taxon>Archelosauria</taxon>
        <taxon>Archosauria</taxon>
        <taxon>Dinosauria</taxon>
        <taxon>Saurischia</taxon>
        <taxon>Theropoda</taxon>
        <taxon>Coelurosauria</taxon>
        <taxon>Aves</taxon>
        <taxon>Neognathae</taxon>
        <taxon>Neoaves</taxon>
        <taxon>Columbimorphae</taxon>
        <taxon>Columbiformes</taxon>
        <taxon>Columbidae</taxon>
        <taxon>Patagioenas</taxon>
    </lineage>
</organism>
<dbReference type="AlphaFoldDB" id="A0A1V4K6V6"/>
<reference evidence="1 2" key="1">
    <citation type="submission" date="2016-02" db="EMBL/GenBank/DDBJ databases">
        <title>Band-tailed pigeon sequencing and assembly.</title>
        <authorList>
            <person name="Soares A.E."/>
            <person name="Novak B.J."/>
            <person name="Rice E.S."/>
            <person name="O'Connell B."/>
            <person name="Chang D."/>
            <person name="Weber S."/>
            <person name="Shapiro B."/>
        </authorList>
    </citation>
    <scope>NUCLEOTIDE SEQUENCE [LARGE SCALE GENOMIC DNA]</scope>
    <source>
        <strain evidence="1">BTP2013</strain>
        <tissue evidence="1">Blood</tissue>
    </source>
</reference>
<dbReference type="EMBL" id="LSYS01004331">
    <property type="protein sequence ID" value="OPJ80186.1"/>
    <property type="molecule type" value="Genomic_DNA"/>
</dbReference>